<protein>
    <submittedName>
        <fullName evidence="1">BgTH12-07685</fullName>
    </submittedName>
</protein>
<evidence type="ECO:0000313" key="2">
    <source>
        <dbReference type="Proteomes" id="UP000683417"/>
    </source>
</evidence>
<gene>
    <name evidence="1" type="ORF">BGTH12_LOCUS1867</name>
</gene>
<dbReference type="EMBL" id="CAJHIT010000003">
    <property type="protein sequence ID" value="CAD6500509.1"/>
    <property type="molecule type" value="Genomic_DNA"/>
</dbReference>
<reference evidence="1" key="1">
    <citation type="submission" date="2020-10" db="EMBL/GenBank/DDBJ databases">
        <authorList>
            <person name="Muller C M."/>
        </authorList>
    </citation>
    <scope>NUCLEOTIDE SEQUENCE</scope>
    <source>
        <strain evidence="1">THUN-12</strain>
    </source>
</reference>
<comment type="caution">
    <text evidence="1">The sequence shown here is derived from an EMBL/GenBank/DDBJ whole genome shotgun (WGS) entry which is preliminary data.</text>
</comment>
<organism evidence="1 2">
    <name type="scientific">Blumeria graminis f. sp. triticale</name>
    <dbReference type="NCBI Taxonomy" id="1689686"/>
    <lineage>
        <taxon>Eukaryota</taxon>
        <taxon>Fungi</taxon>
        <taxon>Dikarya</taxon>
        <taxon>Ascomycota</taxon>
        <taxon>Pezizomycotina</taxon>
        <taxon>Leotiomycetes</taxon>
        <taxon>Erysiphales</taxon>
        <taxon>Erysiphaceae</taxon>
        <taxon>Blumeria</taxon>
    </lineage>
</organism>
<dbReference type="Proteomes" id="UP000683417">
    <property type="component" value="Unassembled WGS sequence"/>
</dbReference>
<evidence type="ECO:0000313" key="1">
    <source>
        <dbReference type="EMBL" id="CAD6500509.1"/>
    </source>
</evidence>
<sequence>MLHHILSLLFTAAS</sequence>
<proteinExistence type="predicted"/>
<accession>A0A9W4CXS8</accession>
<name>A0A9W4CXS8_BLUGR</name>